<protein>
    <submittedName>
        <fullName evidence="1">Uncharacterized protein</fullName>
    </submittedName>
</protein>
<sequence>MSFPLMSVYTDFNSCNRDVENRVRYGYPTSVTEENLLHRNSYLGRDESEIGDVRIMKVGGIGIVIFMGVIVKTPSRRRRQFFHAGPRAAPPPDGLSGDTNYIFKRSGDGAYNSCKTRLSKLPPSLLVLHKEYLIRGSSRCRDEFMFTTLKSYVIETACLA</sequence>
<name>A0A4C1TM05_EUMVA</name>
<keyword evidence="2" id="KW-1185">Reference proteome</keyword>
<reference evidence="1 2" key="1">
    <citation type="journal article" date="2019" name="Commun. Biol.">
        <title>The bagworm genome reveals a unique fibroin gene that provides high tensile strength.</title>
        <authorList>
            <person name="Kono N."/>
            <person name="Nakamura H."/>
            <person name="Ohtoshi R."/>
            <person name="Tomita M."/>
            <person name="Numata K."/>
            <person name="Arakawa K."/>
        </authorList>
    </citation>
    <scope>NUCLEOTIDE SEQUENCE [LARGE SCALE GENOMIC DNA]</scope>
</reference>
<organism evidence="1 2">
    <name type="scientific">Eumeta variegata</name>
    <name type="common">Bagworm moth</name>
    <name type="synonym">Eumeta japonica</name>
    <dbReference type="NCBI Taxonomy" id="151549"/>
    <lineage>
        <taxon>Eukaryota</taxon>
        <taxon>Metazoa</taxon>
        <taxon>Ecdysozoa</taxon>
        <taxon>Arthropoda</taxon>
        <taxon>Hexapoda</taxon>
        <taxon>Insecta</taxon>
        <taxon>Pterygota</taxon>
        <taxon>Neoptera</taxon>
        <taxon>Endopterygota</taxon>
        <taxon>Lepidoptera</taxon>
        <taxon>Glossata</taxon>
        <taxon>Ditrysia</taxon>
        <taxon>Tineoidea</taxon>
        <taxon>Psychidae</taxon>
        <taxon>Oiketicinae</taxon>
        <taxon>Eumeta</taxon>
    </lineage>
</organism>
<accession>A0A4C1TM05</accession>
<proteinExistence type="predicted"/>
<gene>
    <name evidence="1" type="ORF">EVAR_9317_1</name>
</gene>
<comment type="caution">
    <text evidence="1">The sequence shown here is derived from an EMBL/GenBank/DDBJ whole genome shotgun (WGS) entry which is preliminary data.</text>
</comment>
<evidence type="ECO:0000313" key="1">
    <source>
        <dbReference type="EMBL" id="GBP15542.1"/>
    </source>
</evidence>
<dbReference type="AlphaFoldDB" id="A0A4C1TM05"/>
<dbReference type="Proteomes" id="UP000299102">
    <property type="component" value="Unassembled WGS sequence"/>
</dbReference>
<evidence type="ECO:0000313" key="2">
    <source>
        <dbReference type="Proteomes" id="UP000299102"/>
    </source>
</evidence>
<dbReference type="EMBL" id="BGZK01000072">
    <property type="protein sequence ID" value="GBP15542.1"/>
    <property type="molecule type" value="Genomic_DNA"/>
</dbReference>